<name>C5J6E4_MESCH</name>
<dbReference type="HOGENOM" id="CLU_022398_0_2_14"/>
<dbReference type="SUPFAM" id="SSF50615">
    <property type="entry name" value="N-terminal domain of alpha and beta subunits of F1 ATP synthase"/>
    <property type="match status" value="1"/>
</dbReference>
<dbReference type="EMBL" id="FM864216">
    <property type="protein sequence ID" value="CAT05036.1"/>
    <property type="molecule type" value="Genomic_DNA"/>
</dbReference>
<dbReference type="GO" id="GO:0046933">
    <property type="term" value="F:proton-transporting ATP synthase activity, rotational mechanism"/>
    <property type="evidence" value="ECO:0007669"/>
    <property type="project" value="TreeGrafter"/>
</dbReference>
<dbReference type="InterPro" id="IPR027417">
    <property type="entry name" value="P-loop_NTPase"/>
</dbReference>
<dbReference type="Proteomes" id="UP000001491">
    <property type="component" value="Chromosome"/>
</dbReference>
<dbReference type="SUPFAM" id="SSF52540">
    <property type="entry name" value="P-loop containing nucleoside triphosphate hydrolases"/>
    <property type="match status" value="1"/>
</dbReference>
<keyword evidence="7" id="KW-0406">Ion transport</keyword>
<dbReference type="NCBIfam" id="NF045934">
    <property type="entry name" value="MSC_0618_beta"/>
    <property type="match status" value="1"/>
</dbReference>
<dbReference type="Gene3D" id="3.40.50.300">
    <property type="entry name" value="P-loop containing nucleotide triphosphate hydrolases"/>
    <property type="match status" value="1"/>
</dbReference>
<dbReference type="KEGG" id="mco:MCJ_003470"/>
<keyword evidence="5" id="KW-0067">ATP-binding</keyword>
<comment type="similarity">
    <text evidence="2">Belongs to the ATPase alpha/beta chains family.</text>
</comment>
<dbReference type="Gene3D" id="2.40.10.170">
    <property type="match status" value="1"/>
</dbReference>
<evidence type="ECO:0000256" key="6">
    <source>
        <dbReference type="ARBA" id="ARBA00022967"/>
    </source>
</evidence>
<evidence type="ECO:0000256" key="8">
    <source>
        <dbReference type="ARBA" id="ARBA00023136"/>
    </source>
</evidence>
<dbReference type="SMART" id="SM00382">
    <property type="entry name" value="AAA"/>
    <property type="match status" value="1"/>
</dbReference>
<evidence type="ECO:0000259" key="11">
    <source>
        <dbReference type="SMART" id="SM00382"/>
    </source>
</evidence>
<sequence length="463" mass="51758">MQGIVSQIWTNVVEVYFESHFASKIQLEQRLTMHEGKTTLVIKKILDNNRVRAIVIYKNQAIAIGDPVVNTLNFLQVPVGGFAKNQVYNILGQSINDNELVAKTVDINSTINISKQKFDLEHKILETGIKALDFFVPIFEGYKIGIFGGAGVGKTVLMKEIIFNVSKQKEKVSSIFVGSGERSREGLELYQELVESDLMSKSTMFVAQMNETPGARSMIVPVGITCAEYARDVQKEDVLLFIDNIYRFIQATNEVSSALEKNISIGGYHATLDSDVSFIQDRLFKNENGSITSFQTVFLPMDDLSDPAAISLFSHLDSSFVLSRDKMSRNIFPAFDPLLSSSNSVSANIIGEKHFNAIIGAKSIMKKYKDLEDVILILGFDELDQESKIIVRKALQLENFFTQNFFMAESFTKEKGVYVPLAKTIDSVIRIINGEFLDVSPEEFAFIGSVDDIVAKNKQVNKK</sequence>
<evidence type="ECO:0000256" key="3">
    <source>
        <dbReference type="ARBA" id="ARBA00022448"/>
    </source>
</evidence>
<protein>
    <submittedName>
        <fullName evidence="12">ATP synthase beta chain</fullName>
    </submittedName>
</protein>
<evidence type="ECO:0000256" key="1">
    <source>
        <dbReference type="ARBA" id="ARBA00004370"/>
    </source>
</evidence>
<dbReference type="PANTHER" id="PTHR15184">
    <property type="entry name" value="ATP SYNTHASE"/>
    <property type="match status" value="1"/>
</dbReference>
<keyword evidence="9" id="KW-0139">CF(1)</keyword>
<dbReference type="eggNOG" id="COG0055">
    <property type="taxonomic scope" value="Bacteria"/>
</dbReference>
<keyword evidence="4" id="KW-0547">Nucleotide-binding</keyword>
<keyword evidence="8" id="KW-0472">Membrane</keyword>
<keyword evidence="6" id="KW-1278">Translocase</keyword>
<dbReference type="SUPFAM" id="SSF47917">
    <property type="entry name" value="C-terminal domain of alpha and beta subunits of F1 ATP synthase"/>
    <property type="match status" value="1"/>
</dbReference>
<dbReference type="InterPro" id="IPR055190">
    <property type="entry name" value="ATP-synt_VA_C"/>
</dbReference>
<dbReference type="GO" id="GO:0045259">
    <property type="term" value="C:proton-transporting ATP synthase complex"/>
    <property type="evidence" value="ECO:0007669"/>
    <property type="project" value="UniProtKB-KW"/>
</dbReference>
<accession>C5J6E4</accession>
<keyword evidence="3" id="KW-0813">Transport</keyword>
<dbReference type="AlphaFoldDB" id="C5J6E4"/>
<evidence type="ECO:0000256" key="10">
    <source>
        <dbReference type="ARBA" id="ARBA00023310"/>
    </source>
</evidence>
<evidence type="ECO:0000256" key="9">
    <source>
        <dbReference type="ARBA" id="ARBA00023196"/>
    </source>
</evidence>
<dbReference type="InterPro" id="IPR000194">
    <property type="entry name" value="ATPase_F1/V1/A1_a/bsu_nucl-bd"/>
</dbReference>
<dbReference type="InterPro" id="IPR003593">
    <property type="entry name" value="AAA+_ATPase"/>
</dbReference>
<dbReference type="InterPro" id="IPR024034">
    <property type="entry name" value="ATPase_F1/V1_b/a_C"/>
</dbReference>
<reference evidence="13" key="1">
    <citation type="journal article" date="2009" name="BMC Bioinformatics">
        <title>The Mycoplasma conjunctivae genome sequencing, annotation and analysis.</title>
        <authorList>
            <person name="Calderon-Copete S.P."/>
            <person name="Wigger G."/>
            <person name="Wunderlin C."/>
            <person name="Schmidheini T."/>
            <person name="Frey J."/>
            <person name="Quail M.A."/>
            <person name="Falquet L."/>
        </authorList>
    </citation>
    <scope>NUCLEOTIDE SEQUENCE [LARGE SCALE GENOMIC DNA]</scope>
    <source>
        <strain evidence="13">ATCC 25834 / NCTC 10147 / HRC/581</strain>
    </source>
</reference>
<dbReference type="PANTHER" id="PTHR15184:SF71">
    <property type="entry name" value="ATP SYNTHASE SUBUNIT BETA, MITOCHONDRIAL"/>
    <property type="match status" value="1"/>
</dbReference>
<organism evidence="12 13">
    <name type="scientific">Mesomycoplasma conjunctivae (strain ATCC 25834 / NCTC 10147 / HRC/581)</name>
    <name type="common">Mycoplasma conjunctivae</name>
    <dbReference type="NCBI Taxonomy" id="572263"/>
    <lineage>
        <taxon>Bacteria</taxon>
        <taxon>Bacillati</taxon>
        <taxon>Mycoplasmatota</taxon>
        <taxon>Mycoplasmoidales</taxon>
        <taxon>Metamycoplasmataceae</taxon>
        <taxon>Mesomycoplasma</taxon>
    </lineage>
</organism>
<dbReference type="Pfam" id="PF00006">
    <property type="entry name" value="ATP-synt_ab"/>
    <property type="match status" value="1"/>
</dbReference>
<evidence type="ECO:0000313" key="12">
    <source>
        <dbReference type="EMBL" id="CAT05036.1"/>
    </source>
</evidence>
<evidence type="ECO:0000256" key="4">
    <source>
        <dbReference type="ARBA" id="ARBA00022741"/>
    </source>
</evidence>
<keyword evidence="13" id="KW-1185">Reference proteome</keyword>
<dbReference type="InterPro" id="IPR050053">
    <property type="entry name" value="ATPase_alpha/beta_chains"/>
</dbReference>
<dbReference type="InterPro" id="IPR036121">
    <property type="entry name" value="ATPase_F1/V1/A1_a/bsu_N_sf"/>
</dbReference>
<evidence type="ECO:0000256" key="5">
    <source>
        <dbReference type="ARBA" id="ARBA00022840"/>
    </source>
</evidence>
<keyword evidence="10" id="KW-0066">ATP synthesis</keyword>
<dbReference type="GO" id="GO:0005524">
    <property type="term" value="F:ATP binding"/>
    <property type="evidence" value="ECO:0007669"/>
    <property type="project" value="UniProtKB-KW"/>
</dbReference>
<dbReference type="Gene3D" id="1.10.1140.10">
    <property type="entry name" value="Bovine Mitochondrial F1-atpase, Atp Synthase Beta Chain, Chain D, domain 3"/>
    <property type="match status" value="1"/>
</dbReference>
<comment type="subcellular location">
    <subcellularLocation>
        <location evidence="1">Membrane</location>
    </subcellularLocation>
</comment>
<proteinExistence type="inferred from homology"/>
<evidence type="ECO:0000256" key="2">
    <source>
        <dbReference type="ARBA" id="ARBA00008936"/>
    </source>
</evidence>
<feature type="domain" description="AAA+ ATPase" evidence="11">
    <location>
        <begin position="140"/>
        <end position="302"/>
    </location>
</feature>
<dbReference type="Pfam" id="PF22919">
    <property type="entry name" value="ATP-synt_VA_C"/>
    <property type="match status" value="1"/>
</dbReference>
<evidence type="ECO:0000256" key="7">
    <source>
        <dbReference type="ARBA" id="ARBA00023065"/>
    </source>
</evidence>
<gene>
    <name evidence="12" type="primary">atpD</name>
    <name evidence="12" type="ordered locus">MCJ_003470</name>
</gene>
<evidence type="ECO:0000313" key="13">
    <source>
        <dbReference type="Proteomes" id="UP000001491"/>
    </source>
</evidence>